<dbReference type="AlphaFoldDB" id="A0A6F9DA59"/>
<keyword evidence="5" id="KW-0131">Cell cycle</keyword>
<gene>
    <name evidence="7" type="primary">Chtf8</name>
</gene>
<dbReference type="EMBL" id="LR783953">
    <property type="protein sequence ID" value="CAB3230977.1"/>
    <property type="molecule type" value="mRNA"/>
</dbReference>
<reference evidence="7" key="1">
    <citation type="submission" date="2020-04" db="EMBL/GenBank/DDBJ databases">
        <authorList>
            <person name="Neveu A P."/>
        </authorList>
    </citation>
    <scope>NUCLEOTIDE SEQUENCE</scope>
    <source>
        <tissue evidence="7">Whole embryo</tissue>
    </source>
</reference>
<protein>
    <submittedName>
        <fullName evidence="7">Chromosome transmission fidelity protein 8 homolog</fullName>
    </submittedName>
</protein>
<dbReference type="Pfam" id="PF09696">
    <property type="entry name" value="Ctf8"/>
    <property type="match status" value="1"/>
</dbReference>
<comment type="subcellular location">
    <subcellularLocation>
        <location evidence="1">Nucleus</location>
    </subcellularLocation>
</comment>
<dbReference type="InterPro" id="IPR018607">
    <property type="entry name" value="Ctf8"/>
</dbReference>
<dbReference type="PANTHER" id="PTHR28605:SF1">
    <property type="entry name" value="CHROMOSOME TRANSMISSION FIDELITY FACTOR 8"/>
    <property type="match status" value="1"/>
</dbReference>
<evidence type="ECO:0000256" key="4">
    <source>
        <dbReference type="ARBA" id="ARBA00023242"/>
    </source>
</evidence>
<dbReference type="GO" id="GO:0006260">
    <property type="term" value="P:DNA replication"/>
    <property type="evidence" value="ECO:0007669"/>
    <property type="project" value="UniProtKB-KW"/>
</dbReference>
<dbReference type="GO" id="GO:0003677">
    <property type="term" value="F:DNA binding"/>
    <property type="evidence" value="ECO:0007669"/>
    <property type="project" value="UniProtKB-KW"/>
</dbReference>
<evidence type="ECO:0000313" key="7">
    <source>
        <dbReference type="EMBL" id="CAB3230977.1"/>
    </source>
</evidence>
<keyword evidence="2" id="KW-0235">DNA replication</keyword>
<sequence>MVQIVIKKRSDTEEWTIIEMQGELQSRYANGLAGNNIGDLHFNKNGVPLLIIGHHILYGKVVSLEKPFAVLVKGISNENNKSKNGNELNDEDSAENRYNIQAVIKTKLVFTTRPKPIIIHVSKKS</sequence>
<dbReference type="PANTHER" id="PTHR28605">
    <property type="entry name" value="CTF8, CHROMOSOME TRANSMISSION FIDELITY FACTOR 8 HOMOLOG (S. CEREVISIAE)"/>
    <property type="match status" value="1"/>
</dbReference>
<keyword evidence="4" id="KW-0539">Nucleus</keyword>
<dbReference type="GO" id="GO:0031390">
    <property type="term" value="C:Ctf18 RFC-like complex"/>
    <property type="evidence" value="ECO:0007669"/>
    <property type="project" value="InterPro"/>
</dbReference>
<keyword evidence="3" id="KW-0238">DNA-binding</keyword>
<accession>A0A6F9DA59</accession>
<evidence type="ECO:0000256" key="6">
    <source>
        <dbReference type="ARBA" id="ARBA00038447"/>
    </source>
</evidence>
<comment type="similarity">
    <text evidence="6">Belongs to the CTF8 family.</text>
</comment>
<evidence type="ECO:0000256" key="2">
    <source>
        <dbReference type="ARBA" id="ARBA00022705"/>
    </source>
</evidence>
<evidence type="ECO:0000256" key="3">
    <source>
        <dbReference type="ARBA" id="ARBA00023125"/>
    </source>
</evidence>
<dbReference type="GO" id="GO:0007064">
    <property type="term" value="P:mitotic sister chromatid cohesion"/>
    <property type="evidence" value="ECO:0007669"/>
    <property type="project" value="InterPro"/>
</dbReference>
<name>A0A6F9DA59_9ASCI</name>
<evidence type="ECO:0000256" key="1">
    <source>
        <dbReference type="ARBA" id="ARBA00004123"/>
    </source>
</evidence>
<organism evidence="7">
    <name type="scientific">Phallusia mammillata</name>
    <dbReference type="NCBI Taxonomy" id="59560"/>
    <lineage>
        <taxon>Eukaryota</taxon>
        <taxon>Metazoa</taxon>
        <taxon>Chordata</taxon>
        <taxon>Tunicata</taxon>
        <taxon>Ascidiacea</taxon>
        <taxon>Phlebobranchia</taxon>
        <taxon>Ascidiidae</taxon>
        <taxon>Phallusia</taxon>
    </lineage>
</organism>
<evidence type="ECO:0000256" key="5">
    <source>
        <dbReference type="ARBA" id="ARBA00023306"/>
    </source>
</evidence>
<proteinExistence type="evidence at transcript level"/>